<dbReference type="RefSeq" id="WP_085474550.1">
    <property type="nucleotide sequence ID" value="NZ_FXAU01000010.1"/>
</dbReference>
<protein>
    <recommendedName>
        <fullName evidence="1">DUF6602 domain-containing protein</fullName>
    </recommendedName>
</protein>
<dbReference type="STRING" id="561061.SAMN05660862_0006"/>
<name>A0A1X7LCY8_9SPHI</name>
<dbReference type="OrthoDB" id="1494246at2"/>
<reference evidence="2 3" key="1">
    <citation type="submission" date="2017-04" db="EMBL/GenBank/DDBJ databases">
        <authorList>
            <person name="Afonso C.L."/>
            <person name="Miller P.J."/>
            <person name="Scott M.A."/>
            <person name="Spackman E."/>
            <person name="Goraichik I."/>
            <person name="Dimitrov K.M."/>
            <person name="Suarez D.L."/>
            <person name="Swayne D.E."/>
        </authorList>
    </citation>
    <scope>NUCLEOTIDE SEQUENCE [LARGE SCALE GENOMIC DNA]</scope>
    <source>
        <strain evidence="2 3">DSM 22418</strain>
    </source>
</reference>
<evidence type="ECO:0000313" key="2">
    <source>
        <dbReference type="EMBL" id="SMG51635.1"/>
    </source>
</evidence>
<accession>A0A1X7LCY8</accession>
<feature type="domain" description="DUF6602" evidence="1">
    <location>
        <begin position="179"/>
        <end position="270"/>
    </location>
</feature>
<keyword evidence="3" id="KW-1185">Reference proteome</keyword>
<gene>
    <name evidence="2" type="ORF">SAMN05660862_0006</name>
</gene>
<dbReference type="Proteomes" id="UP000192980">
    <property type="component" value="Unassembled WGS sequence"/>
</dbReference>
<sequence length="469" mass="54003">MKFDYTPIPGEMFVDLSCSYRDVKVLQAYIDKENNRLYATYIDDETAAFVKKPIEEYNGPFFPFFSGFREHRKELDEYYAFYMKILSIVNDFLRAKNYSASFVDIATHLETEHNIKTDIATASLTTLTANNLIFTYKSLQSGEYLSFSKLKIQQENSKLYYGSLAEELKIKSDKISLLVSHGQTVGNYREFILRDLLRKYLPSMFSVATGFIEGFSRQLDIIIYDSLNFSPTFSEGDLVVIQQEAVRAVIEVKTNLNATNLFEALEMFHEISLPGFLSTNLPIFKGIFAFSSEYVNASSISEVIDDFYNKPYYVDSLKSEMTRDILYLYHEITCVCVAKQHCLVTQYAYLKQDESTNLLPILLSVKDHKGLDIQTATFLSRLFDYLDVGYYAKKSSIWNFSNLIRSSTEVQLEKALASAEWIPRTLIGHKGDHASIKERHKLFIKWFRGEISTAEFIKSFIEERPVEGG</sequence>
<dbReference type="InterPro" id="IPR046537">
    <property type="entry name" value="DUF6602"/>
</dbReference>
<dbReference type="Pfam" id="PF20247">
    <property type="entry name" value="DUF6602"/>
    <property type="match status" value="1"/>
</dbReference>
<dbReference type="CDD" id="cd21173">
    <property type="entry name" value="NucC-like"/>
    <property type="match status" value="1"/>
</dbReference>
<evidence type="ECO:0000313" key="3">
    <source>
        <dbReference type="Proteomes" id="UP000192980"/>
    </source>
</evidence>
<organism evidence="2 3">
    <name type="scientific">Sphingobacterium psychroaquaticum</name>
    <dbReference type="NCBI Taxonomy" id="561061"/>
    <lineage>
        <taxon>Bacteria</taxon>
        <taxon>Pseudomonadati</taxon>
        <taxon>Bacteroidota</taxon>
        <taxon>Sphingobacteriia</taxon>
        <taxon>Sphingobacteriales</taxon>
        <taxon>Sphingobacteriaceae</taxon>
        <taxon>Sphingobacterium</taxon>
    </lineage>
</organism>
<dbReference type="EMBL" id="FXAU01000010">
    <property type="protein sequence ID" value="SMG51635.1"/>
    <property type="molecule type" value="Genomic_DNA"/>
</dbReference>
<proteinExistence type="predicted"/>
<evidence type="ECO:0000259" key="1">
    <source>
        <dbReference type="Pfam" id="PF20247"/>
    </source>
</evidence>
<dbReference type="AlphaFoldDB" id="A0A1X7LCY8"/>